<keyword evidence="1" id="KW-0472">Membrane</keyword>
<dbReference type="Gene3D" id="1.20.1640.10">
    <property type="entry name" value="Multidrug efflux transporter AcrB transmembrane domain"/>
    <property type="match status" value="2"/>
</dbReference>
<dbReference type="Gene3D" id="3.30.2090.10">
    <property type="entry name" value="Multidrug efflux transporter AcrB TolC docking domain, DN and DC subdomains"/>
    <property type="match status" value="2"/>
</dbReference>
<dbReference type="EMBL" id="BSOH01000014">
    <property type="protein sequence ID" value="GLR17873.1"/>
    <property type="molecule type" value="Genomic_DNA"/>
</dbReference>
<reference evidence="2" key="1">
    <citation type="journal article" date="2014" name="Int. J. Syst. Evol. Microbiol.">
        <title>Complete genome sequence of Corynebacterium casei LMG S-19264T (=DSM 44701T), isolated from a smear-ripened cheese.</title>
        <authorList>
            <consortium name="US DOE Joint Genome Institute (JGI-PGF)"/>
            <person name="Walter F."/>
            <person name="Albersmeier A."/>
            <person name="Kalinowski J."/>
            <person name="Ruckert C."/>
        </authorList>
    </citation>
    <scope>NUCLEOTIDE SEQUENCE</scope>
    <source>
        <strain evidence="2">NBRC 108769</strain>
    </source>
</reference>
<dbReference type="SUPFAM" id="SSF82866">
    <property type="entry name" value="Multidrug efflux transporter AcrB transmembrane domain"/>
    <property type="match status" value="2"/>
</dbReference>
<feature type="transmembrane region" description="Helical" evidence="1">
    <location>
        <begin position="918"/>
        <end position="940"/>
    </location>
</feature>
<dbReference type="PRINTS" id="PR00702">
    <property type="entry name" value="ACRIFLAVINRP"/>
</dbReference>
<dbReference type="Gene3D" id="3.30.70.1430">
    <property type="entry name" value="Multidrug efflux transporter AcrB pore domain"/>
    <property type="match status" value="2"/>
</dbReference>
<reference evidence="2" key="2">
    <citation type="submission" date="2023-01" db="EMBL/GenBank/DDBJ databases">
        <title>Draft genome sequence of Portibacter lacus strain NBRC 108769.</title>
        <authorList>
            <person name="Sun Q."/>
            <person name="Mori K."/>
        </authorList>
    </citation>
    <scope>NUCLEOTIDE SEQUENCE</scope>
    <source>
        <strain evidence="2">NBRC 108769</strain>
    </source>
</reference>
<feature type="transmembrane region" description="Helical" evidence="1">
    <location>
        <begin position="496"/>
        <end position="516"/>
    </location>
</feature>
<dbReference type="GO" id="GO:0042910">
    <property type="term" value="F:xenobiotic transmembrane transporter activity"/>
    <property type="evidence" value="ECO:0007669"/>
    <property type="project" value="TreeGrafter"/>
</dbReference>
<dbReference type="InterPro" id="IPR027463">
    <property type="entry name" value="AcrB_DN_DC_subdom"/>
</dbReference>
<feature type="transmembrane region" description="Helical" evidence="1">
    <location>
        <begin position="946"/>
        <end position="972"/>
    </location>
</feature>
<feature type="transmembrane region" description="Helical" evidence="1">
    <location>
        <begin position="869"/>
        <end position="888"/>
    </location>
</feature>
<dbReference type="GO" id="GO:0005886">
    <property type="term" value="C:plasma membrane"/>
    <property type="evidence" value="ECO:0007669"/>
    <property type="project" value="TreeGrafter"/>
</dbReference>
<protein>
    <submittedName>
        <fullName evidence="2">Cation transporter</fullName>
    </submittedName>
</protein>
<proteinExistence type="predicted"/>
<dbReference type="SUPFAM" id="SSF82693">
    <property type="entry name" value="Multidrug efflux transporter AcrB pore domain, PN1, PN2, PC1 and PC2 subdomains"/>
    <property type="match status" value="2"/>
</dbReference>
<dbReference type="PANTHER" id="PTHR32063:SF0">
    <property type="entry name" value="SWARMING MOTILITY PROTEIN SWRC"/>
    <property type="match status" value="1"/>
</dbReference>
<feature type="transmembrane region" description="Helical" evidence="1">
    <location>
        <begin position="417"/>
        <end position="439"/>
    </location>
</feature>
<dbReference type="Proteomes" id="UP001156666">
    <property type="component" value="Unassembled WGS sequence"/>
</dbReference>
<feature type="transmembrane region" description="Helical" evidence="1">
    <location>
        <begin position="339"/>
        <end position="359"/>
    </location>
</feature>
<accession>A0AA37SN51</accession>
<organism evidence="2 3">
    <name type="scientific">Portibacter lacus</name>
    <dbReference type="NCBI Taxonomy" id="1099794"/>
    <lineage>
        <taxon>Bacteria</taxon>
        <taxon>Pseudomonadati</taxon>
        <taxon>Bacteroidota</taxon>
        <taxon>Saprospiria</taxon>
        <taxon>Saprospirales</taxon>
        <taxon>Haliscomenobacteraceae</taxon>
        <taxon>Portibacter</taxon>
    </lineage>
</organism>
<dbReference type="Pfam" id="PF00873">
    <property type="entry name" value="ACR_tran"/>
    <property type="match status" value="1"/>
</dbReference>
<feature type="transmembrane region" description="Helical" evidence="1">
    <location>
        <begin position="316"/>
        <end position="332"/>
    </location>
</feature>
<dbReference type="PANTHER" id="PTHR32063">
    <property type="match status" value="1"/>
</dbReference>
<dbReference type="Gene3D" id="3.30.70.1320">
    <property type="entry name" value="Multidrug efflux transporter AcrB pore domain like"/>
    <property type="match status" value="1"/>
</dbReference>
<comment type="caution">
    <text evidence="2">The sequence shown here is derived from an EMBL/GenBank/DDBJ whole genome shotgun (WGS) entry which is preliminary data.</text>
</comment>
<dbReference type="SUPFAM" id="SSF82714">
    <property type="entry name" value="Multidrug efflux transporter AcrB TolC docking domain, DN and DC subdomains"/>
    <property type="match status" value="2"/>
</dbReference>
<keyword evidence="1" id="KW-0812">Transmembrane</keyword>
<dbReference type="InterPro" id="IPR001036">
    <property type="entry name" value="Acrflvin-R"/>
</dbReference>
<keyword evidence="3" id="KW-1185">Reference proteome</keyword>
<evidence type="ECO:0000313" key="3">
    <source>
        <dbReference type="Proteomes" id="UP001156666"/>
    </source>
</evidence>
<feature type="transmembrane region" description="Helical" evidence="1">
    <location>
        <begin position="843"/>
        <end position="863"/>
    </location>
</feature>
<evidence type="ECO:0000313" key="2">
    <source>
        <dbReference type="EMBL" id="GLR17873.1"/>
    </source>
</evidence>
<gene>
    <name evidence="2" type="ORF">GCM10007940_24880</name>
</gene>
<evidence type="ECO:0000256" key="1">
    <source>
        <dbReference type="SAM" id="Phobius"/>
    </source>
</evidence>
<sequence length="985" mass="110599">MVLSLFFGREVPISLLPDIPIPKISIQVSASEKTARVIENTITRPLRNQLLQLHHLEDLHSSSRNGSAYIDLTLRHGTDTDLSFIEANEKVDQAMSFLPRNIDRPRVIKSNISDIPVFYLAILPKNEANEDLRQLSEFTEKVIKRRLEQEEEIAFADLHGLEYPEVIVFPNQNLLQSLGINEEELASAISNSNIDVGNVIIRDGQYQYNVELSNKIEKIDDLKNVYVSIQNQIYQLKQLANIVVRPKDKRSAYTFEGKEGIIMSVRKKDDANNFSLKTKMDTLLADFKLSYPDLNFKVINDQSEVLEISYQNLRTSLLYGILFSSIILFFFFREWRLPLLIIITVPLGLLLALGGFYLLGLSINIISISGLILGVGLMIDNAIIIIDNIRQEQNKLALNEAITVGTKDVLKPLLSSAMTTCSVFLPLILISGIAGALFYDQAISISITLIASLLVSAVVLPVLARILMKDKNPSEKKGIWDKGHHKAVVFFLKNRFLLLVIFLILSALGIFLISQINRTAFPELSTDELEVSIDWNENIGIEESIIRVNQLRAYLSDDILWLSAIIGEKQFILTAEESSINESQLLIKSKSSEEALSLVESITAYLSQQFPKADSKSFRKKNTFDYLFSTDEYPLISYAYPSQSSELPDPEEIQPLVDDIKTVIPEFEVPPVDEFLNLTIRLDILEEYGVSYDALLSKLKTIFNANAITEMRSSDRMIPIVIGHSMEKEDFYDAIHKTLIQNKNGNNIPLGQFISVQKRRDYKSIKGTLAGEALEIPSINYREGLEDDLRKQITKDGDFFVSFGGSIYQTRKIISQLWRILLIVFILLYLILAAQFESLVQPILVLVDVPLSLFGGMLFLWIGGETLNLVSMVGLIITAGIIVNDAILKLDMINKNTRSGQSVDEAIIHASGRRLRPIVMTSITTILAFLPVLFSSGIGAEIQKPLALTVIGGLVVGTLSSLIFLPVLYRIFNPKRVILHKSTKT</sequence>
<feature type="transmembrane region" description="Helical" evidence="1">
    <location>
        <begin position="445"/>
        <end position="467"/>
    </location>
</feature>
<name>A0AA37SN51_9BACT</name>
<dbReference type="AlphaFoldDB" id="A0AA37SN51"/>
<feature type="transmembrane region" description="Helical" evidence="1">
    <location>
        <begin position="365"/>
        <end position="386"/>
    </location>
</feature>
<keyword evidence="1" id="KW-1133">Transmembrane helix</keyword>
<dbReference type="Gene3D" id="3.30.70.1440">
    <property type="entry name" value="Multidrug efflux transporter AcrB pore domain"/>
    <property type="match status" value="1"/>
</dbReference>
<feature type="transmembrane region" description="Helical" evidence="1">
    <location>
        <begin position="817"/>
        <end position="836"/>
    </location>
</feature>